<keyword evidence="4" id="KW-1185">Reference proteome</keyword>
<dbReference type="SUPFAM" id="SSF53335">
    <property type="entry name" value="S-adenosyl-L-methionine-dependent methyltransferases"/>
    <property type="match status" value="1"/>
</dbReference>
<dbReference type="PANTHER" id="PTHR43542:SF1">
    <property type="entry name" value="METHYLTRANSFERASE"/>
    <property type="match status" value="1"/>
</dbReference>
<protein>
    <submittedName>
        <fullName evidence="3">16S rRNA (Guanine(966)-N(2))-methyltransferase</fullName>
    </submittedName>
</protein>
<organism evidence="3 4">
    <name type="scientific">Maritalea myrionectae</name>
    <dbReference type="NCBI Taxonomy" id="454601"/>
    <lineage>
        <taxon>Bacteria</taxon>
        <taxon>Pseudomonadati</taxon>
        <taxon>Pseudomonadota</taxon>
        <taxon>Alphaproteobacteria</taxon>
        <taxon>Hyphomicrobiales</taxon>
        <taxon>Devosiaceae</taxon>
        <taxon>Maritalea</taxon>
    </lineage>
</organism>
<dbReference type="STRING" id="1122213.GCA_000423365_00430"/>
<accession>A0A2R4MHE8</accession>
<dbReference type="InterPro" id="IPR029063">
    <property type="entry name" value="SAM-dependent_MTases_sf"/>
</dbReference>
<gene>
    <name evidence="3" type="ORF">MXMO3_02795</name>
</gene>
<proteinExistence type="predicted"/>
<dbReference type="GO" id="GO:0031167">
    <property type="term" value="P:rRNA methylation"/>
    <property type="evidence" value="ECO:0007669"/>
    <property type="project" value="InterPro"/>
</dbReference>
<dbReference type="GO" id="GO:0008168">
    <property type="term" value="F:methyltransferase activity"/>
    <property type="evidence" value="ECO:0007669"/>
    <property type="project" value="UniProtKB-KW"/>
</dbReference>
<keyword evidence="1 3" id="KW-0489">Methyltransferase</keyword>
<dbReference type="Pfam" id="PF03602">
    <property type="entry name" value="Cons_hypoth95"/>
    <property type="match status" value="1"/>
</dbReference>
<reference evidence="3 4" key="1">
    <citation type="submission" date="2017-05" db="EMBL/GenBank/DDBJ databases">
        <title>Genome Analysis of Maritalea myrionectae HL2708#5.</title>
        <authorList>
            <consortium name="Cotde Inc.-PKNU"/>
            <person name="Jang D."/>
            <person name="Oh H.-M."/>
        </authorList>
    </citation>
    <scope>NUCLEOTIDE SEQUENCE [LARGE SCALE GENOMIC DNA]</scope>
    <source>
        <strain evidence="3 4">HL2708#5</strain>
    </source>
</reference>
<keyword evidence="2 3" id="KW-0808">Transferase</keyword>
<dbReference type="PANTHER" id="PTHR43542">
    <property type="entry name" value="METHYLTRANSFERASE"/>
    <property type="match status" value="1"/>
</dbReference>
<dbReference type="PIRSF" id="PIRSF004553">
    <property type="entry name" value="CHP00095"/>
    <property type="match status" value="1"/>
</dbReference>
<sequence>MRIVAGKFKSKTIASPQSDDIRPTSDRVRESLFNILANHFGPVMTGTRVLDLFAGTGALGLEALSRGAEHATFVDTGVEARALLRENIQEFGVAGQSRMLRRDATDLGQIQRILPCNLVFLDPPYAKGLGDKALAVAYEGGWIAPEAIVVLEEQKGVEVKAPDGFEVLDERTYGDTMIHLFKAPAV</sequence>
<dbReference type="CDD" id="cd02440">
    <property type="entry name" value="AdoMet_MTases"/>
    <property type="match status" value="1"/>
</dbReference>
<dbReference type="AlphaFoldDB" id="A0A2R4MHE8"/>
<dbReference type="InterPro" id="IPR004398">
    <property type="entry name" value="RNA_MeTrfase_RsmD"/>
</dbReference>
<dbReference type="Proteomes" id="UP000258927">
    <property type="component" value="Chromosome"/>
</dbReference>
<dbReference type="RefSeq" id="WP_117396242.1">
    <property type="nucleotide sequence ID" value="NZ_CP021330.1"/>
</dbReference>
<dbReference type="Gene3D" id="3.40.50.150">
    <property type="entry name" value="Vaccinia Virus protein VP39"/>
    <property type="match status" value="1"/>
</dbReference>
<evidence type="ECO:0000256" key="2">
    <source>
        <dbReference type="ARBA" id="ARBA00022679"/>
    </source>
</evidence>
<name>A0A2R4MHE8_9HYPH</name>
<evidence type="ECO:0000313" key="3">
    <source>
        <dbReference type="EMBL" id="AVX05306.1"/>
    </source>
</evidence>
<dbReference type="EMBL" id="CP021330">
    <property type="protein sequence ID" value="AVX05306.1"/>
    <property type="molecule type" value="Genomic_DNA"/>
</dbReference>
<evidence type="ECO:0000313" key="4">
    <source>
        <dbReference type="Proteomes" id="UP000258927"/>
    </source>
</evidence>
<dbReference type="KEGG" id="mmyr:MXMO3_02795"/>
<evidence type="ECO:0000256" key="1">
    <source>
        <dbReference type="ARBA" id="ARBA00022603"/>
    </source>
</evidence>
<dbReference type="NCBIfam" id="TIGR00095">
    <property type="entry name" value="16S rRNA (guanine(966)-N(2))-methyltransferase RsmD"/>
    <property type="match status" value="1"/>
</dbReference>